<evidence type="ECO:0000313" key="2">
    <source>
        <dbReference type="Proteomes" id="UP000297535"/>
    </source>
</evidence>
<dbReference type="RefSeq" id="WP_135416426.1">
    <property type="nucleotide sequence ID" value="NZ_SRLB01000012.1"/>
</dbReference>
<name>A0A4Z0NPV6_9HYPH</name>
<keyword evidence="2" id="KW-1185">Reference proteome</keyword>
<accession>A0A4Z0NPV6</accession>
<dbReference type="Proteomes" id="UP000297535">
    <property type="component" value="Unassembled WGS sequence"/>
</dbReference>
<proteinExistence type="predicted"/>
<sequence length="94" mass="9625">MDGGHGRRASADVVRCVGGATATRGGQLALRRVRAACRLCGFSIRGFLNGTTCVLQVEGRALRAACREAGTPGACGVARACAGLQEAVRAARRP</sequence>
<comment type="caution">
    <text evidence="1">The sequence shown here is derived from an EMBL/GenBank/DDBJ whole genome shotgun (WGS) entry which is preliminary data.</text>
</comment>
<evidence type="ECO:0000313" key="1">
    <source>
        <dbReference type="EMBL" id="TGD98029.1"/>
    </source>
</evidence>
<dbReference type="OrthoDB" id="8000241at2"/>
<protein>
    <submittedName>
        <fullName evidence="1">Uncharacterized protein</fullName>
    </submittedName>
</protein>
<reference evidence="1 2" key="1">
    <citation type="submission" date="2019-04" db="EMBL/GenBank/DDBJ databases">
        <authorList>
            <person name="Feng G."/>
            <person name="Zhu H."/>
        </authorList>
    </citation>
    <scope>NUCLEOTIDE SEQUENCE [LARGE SCALE GENOMIC DNA]</scope>
    <source>
        <strain evidence="1 2">6HR-1</strain>
    </source>
</reference>
<dbReference type="AlphaFoldDB" id="A0A4Z0NPV6"/>
<dbReference type="EMBL" id="SRLB01000012">
    <property type="protein sequence ID" value="TGD98029.1"/>
    <property type="molecule type" value="Genomic_DNA"/>
</dbReference>
<gene>
    <name evidence="1" type="ORF">EU555_17935</name>
</gene>
<organism evidence="1 2">
    <name type="scientific">Methylobacterium nonmethylotrophicum</name>
    <dbReference type="NCBI Taxonomy" id="1141884"/>
    <lineage>
        <taxon>Bacteria</taxon>
        <taxon>Pseudomonadati</taxon>
        <taxon>Pseudomonadota</taxon>
        <taxon>Alphaproteobacteria</taxon>
        <taxon>Hyphomicrobiales</taxon>
        <taxon>Methylobacteriaceae</taxon>
        <taxon>Methylobacterium</taxon>
    </lineage>
</organism>